<sequence>IYLWKWNTKVVISDVDGTITKSDVLGQVMPLVGRDWTQTGVTRLFSAIKDNGYELIFLSARAISQAYLTRQFLVNLKQDGEALPDGPVVISPDGLFPSLYREVIRRAPHEFKIGCLEDIRALFPPECQPFYAGFGNRDTDEISYLKVGIPKGKIFIINPKVREPPIVFSLISTLRFRGK</sequence>
<dbReference type="InterPro" id="IPR026058">
    <property type="entry name" value="LIPIN"/>
</dbReference>
<feature type="domain" description="LNS2/PITP" evidence="1">
    <location>
        <begin position="10"/>
        <end position="166"/>
    </location>
</feature>
<protein>
    <recommendedName>
        <fullName evidence="1">LNS2/PITP domain-containing protein</fullName>
    </recommendedName>
</protein>
<dbReference type="SUPFAM" id="SSF56784">
    <property type="entry name" value="HAD-like"/>
    <property type="match status" value="1"/>
</dbReference>
<dbReference type="Gramene" id="EFJ16036">
    <property type="protein sequence ID" value="EFJ16036"/>
    <property type="gene ID" value="SELMODRAFT_117157"/>
</dbReference>
<dbReference type="eggNOG" id="KOG2116">
    <property type="taxonomic scope" value="Eukaryota"/>
</dbReference>
<evidence type="ECO:0000313" key="2">
    <source>
        <dbReference type="EMBL" id="EFJ16036.1"/>
    </source>
</evidence>
<evidence type="ECO:0000259" key="1">
    <source>
        <dbReference type="SMART" id="SM00775"/>
    </source>
</evidence>
<dbReference type="HOGENOM" id="CLU_090871_1_0_1"/>
<name>D8SHP5_SELML</name>
<dbReference type="EMBL" id="GL377620">
    <property type="protein sequence ID" value="EFJ16036.1"/>
    <property type="molecule type" value="Genomic_DNA"/>
</dbReference>
<proteinExistence type="predicted"/>
<dbReference type="InterPro" id="IPR031315">
    <property type="entry name" value="LNS2/PITP"/>
</dbReference>
<dbReference type="InterPro" id="IPR013209">
    <property type="entry name" value="LNS2"/>
</dbReference>
<dbReference type="STRING" id="88036.D8SHP5"/>
<dbReference type="OMA" id="MVDAHIY"/>
<dbReference type="PANTHER" id="PTHR12181">
    <property type="entry name" value="LIPIN"/>
    <property type="match status" value="1"/>
</dbReference>
<keyword evidence="3" id="KW-1185">Reference proteome</keyword>
<dbReference type="PANTHER" id="PTHR12181:SF12">
    <property type="entry name" value="PHOSPHATIDATE PHOSPHATASE"/>
    <property type="match status" value="1"/>
</dbReference>
<dbReference type="InterPro" id="IPR036412">
    <property type="entry name" value="HAD-like_sf"/>
</dbReference>
<gene>
    <name evidence="2" type="ORF">SELMODRAFT_117157</name>
</gene>
<dbReference type="AlphaFoldDB" id="D8SHP5"/>
<dbReference type="Pfam" id="PF08235">
    <property type="entry name" value="LNS2"/>
    <property type="match status" value="1"/>
</dbReference>
<organism evidence="3">
    <name type="scientific">Selaginella moellendorffii</name>
    <name type="common">Spikemoss</name>
    <dbReference type="NCBI Taxonomy" id="88036"/>
    <lineage>
        <taxon>Eukaryota</taxon>
        <taxon>Viridiplantae</taxon>
        <taxon>Streptophyta</taxon>
        <taxon>Embryophyta</taxon>
        <taxon>Tracheophyta</taxon>
        <taxon>Lycopodiopsida</taxon>
        <taxon>Selaginellales</taxon>
        <taxon>Selaginellaceae</taxon>
        <taxon>Selaginella</taxon>
    </lineage>
</organism>
<evidence type="ECO:0000313" key="3">
    <source>
        <dbReference type="Proteomes" id="UP000001514"/>
    </source>
</evidence>
<accession>D8SHP5</accession>
<reference evidence="2 3" key="1">
    <citation type="journal article" date="2011" name="Science">
        <title>The Selaginella genome identifies genetic changes associated with the evolution of vascular plants.</title>
        <authorList>
            <person name="Banks J.A."/>
            <person name="Nishiyama T."/>
            <person name="Hasebe M."/>
            <person name="Bowman J.L."/>
            <person name="Gribskov M."/>
            <person name="dePamphilis C."/>
            <person name="Albert V.A."/>
            <person name="Aono N."/>
            <person name="Aoyama T."/>
            <person name="Ambrose B.A."/>
            <person name="Ashton N.W."/>
            <person name="Axtell M.J."/>
            <person name="Barker E."/>
            <person name="Barker M.S."/>
            <person name="Bennetzen J.L."/>
            <person name="Bonawitz N.D."/>
            <person name="Chapple C."/>
            <person name="Cheng C."/>
            <person name="Correa L.G."/>
            <person name="Dacre M."/>
            <person name="DeBarry J."/>
            <person name="Dreyer I."/>
            <person name="Elias M."/>
            <person name="Engstrom E.M."/>
            <person name="Estelle M."/>
            <person name="Feng L."/>
            <person name="Finet C."/>
            <person name="Floyd S.K."/>
            <person name="Frommer W.B."/>
            <person name="Fujita T."/>
            <person name="Gramzow L."/>
            <person name="Gutensohn M."/>
            <person name="Harholt J."/>
            <person name="Hattori M."/>
            <person name="Heyl A."/>
            <person name="Hirai T."/>
            <person name="Hiwatashi Y."/>
            <person name="Ishikawa M."/>
            <person name="Iwata M."/>
            <person name="Karol K.G."/>
            <person name="Koehler B."/>
            <person name="Kolukisaoglu U."/>
            <person name="Kubo M."/>
            <person name="Kurata T."/>
            <person name="Lalonde S."/>
            <person name="Li K."/>
            <person name="Li Y."/>
            <person name="Litt A."/>
            <person name="Lyons E."/>
            <person name="Manning G."/>
            <person name="Maruyama T."/>
            <person name="Michael T.P."/>
            <person name="Mikami K."/>
            <person name="Miyazaki S."/>
            <person name="Morinaga S."/>
            <person name="Murata T."/>
            <person name="Mueller-Roeber B."/>
            <person name="Nelson D.R."/>
            <person name="Obara M."/>
            <person name="Oguri Y."/>
            <person name="Olmstead R.G."/>
            <person name="Onodera N."/>
            <person name="Petersen B.L."/>
            <person name="Pils B."/>
            <person name="Prigge M."/>
            <person name="Rensing S.A."/>
            <person name="Riano-Pachon D.M."/>
            <person name="Roberts A.W."/>
            <person name="Sato Y."/>
            <person name="Scheller H.V."/>
            <person name="Schulz B."/>
            <person name="Schulz C."/>
            <person name="Shakirov E.V."/>
            <person name="Shibagaki N."/>
            <person name="Shinohara N."/>
            <person name="Shippen D.E."/>
            <person name="Soerensen I."/>
            <person name="Sotooka R."/>
            <person name="Sugimoto N."/>
            <person name="Sugita M."/>
            <person name="Sumikawa N."/>
            <person name="Tanurdzic M."/>
            <person name="Theissen G."/>
            <person name="Ulvskov P."/>
            <person name="Wakazuki S."/>
            <person name="Weng J.K."/>
            <person name="Willats W.W."/>
            <person name="Wipf D."/>
            <person name="Wolf P.G."/>
            <person name="Yang L."/>
            <person name="Zimmer A.D."/>
            <person name="Zhu Q."/>
            <person name="Mitros T."/>
            <person name="Hellsten U."/>
            <person name="Loque D."/>
            <person name="Otillar R."/>
            <person name="Salamov A."/>
            <person name="Schmutz J."/>
            <person name="Shapiro H."/>
            <person name="Lindquist E."/>
            <person name="Lucas S."/>
            <person name="Rokhsar D."/>
            <person name="Grigoriev I.V."/>
        </authorList>
    </citation>
    <scope>NUCLEOTIDE SEQUENCE [LARGE SCALE GENOMIC DNA]</scope>
</reference>
<dbReference type="KEGG" id="smo:SELMODRAFT_117157"/>
<dbReference type="SMART" id="SM00775">
    <property type="entry name" value="LNS2"/>
    <property type="match status" value="1"/>
</dbReference>
<feature type="non-terminal residue" evidence="2">
    <location>
        <position position="1"/>
    </location>
</feature>
<dbReference type="InParanoid" id="D8SHP5"/>
<dbReference type="Proteomes" id="UP000001514">
    <property type="component" value="Unassembled WGS sequence"/>
</dbReference>